<dbReference type="GO" id="GO:0022857">
    <property type="term" value="F:transmembrane transporter activity"/>
    <property type="evidence" value="ECO:0007669"/>
    <property type="project" value="UniProtKB-UniRule"/>
</dbReference>
<feature type="transmembrane region" description="Helical" evidence="9">
    <location>
        <begin position="53"/>
        <end position="70"/>
    </location>
</feature>
<dbReference type="InterPro" id="IPR007387">
    <property type="entry name" value="TRAP_DctQ"/>
</dbReference>
<feature type="domain" description="Tripartite ATP-independent periplasmic transporters DctQ component" evidence="10">
    <location>
        <begin position="30"/>
        <end position="154"/>
    </location>
</feature>
<keyword evidence="5 9" id="KW-0812">Transmembrane</keyword>
<evidence type="ECO:0000256" key="5">
    <source>
        <dbReference type="ARBA" id="ARBA00022692"/>
    </source>
</evidence>
<feature type="transmembrane region" description="Helical" evidence="9">
    <location>
        <begin position="91"/>
        <end position="113"/>
    </location>
</feature>
<keyword evidence="12" id="KW-1185">Reference proteome</keyword>
<comment type="similarity">
    <text evidence="8 9">Belongs to the TRAP transporter small permease family.</text>
</comment>
<dbReference type="RefSeq" id="WP_211783530.1">
    <property type="nucleotide sequence ID" value="NZ_CP047289.1"/>
</dbReference>
<evidence type="ECO:0000256" key="3">
    <source>
        <dbReference type="ARBA" id="ARBA00022475"/>
    </source>
</evidence>
<protein>
    <recommendedName>
        <fullName evidence="9">TRAP transporter small permease protein</fullName>
    </recommendedName>
</protein>
<feature type="transmembrane region" description="Helical" evidence="9">
    <location>
        <begin position="133"/>
        <end position="152"/>
    </location>
</feature>
<dbReference type="AlphaFoldDB" id="A0A8J8MTR0"/>
<organism evidence="11 12">
    <name type="scientific">Falsirhodobacter algicola</name>
    <dbReference type="NCBI Taxonomy" id="2692330"/>
    <lineage>
        <taxon>Bacteria</taxon>
        <taxon>Pseudomonadati</taxon>
        <taxon>Pseudomonadota</taxon>
        <taxon>Alphaproteobacteria</taxon>
        <taxon>Rhodobacterales</taxon>
        <taxon>Paracoccaceae</taxon>
        <taxon>Falsirhodobacter</taxon>
    </lineage>
</organism>
<comment type="function">
    <text evidence="9">Part of the tripartite ATP-independent periplasmic (TRAP) transport system.</text>
</comment>
<keyword evidence="4 9" id="KW-0997">Cell inner membrane</keyword>
<gene>
    <name evidence="11" type="ORF">GR316_08540</name>
</gene>
<dbReference type="KEGG" id="fap:GR316_08540"/>
<evidence type="ECO:0000256" key="1">
    <source>
        <dbReference type="ARBA" id="ARBA00004429"/>
    </source>
</evidence>
<name>A0A8J8MTR0_9RHOB</name>
<evidence type="ECO:0000313" key="12">
    <source>
        <dbReference type="Proteomes" id="UP000679284"/>
    </source>
</evidence>
<keyword evidence="3" id="KW-1003">Cell membrane</keyword>
<sequence length="169" mass="18302">MTLRHIARGADRILSALEAVLLIALLVLSVAVLIADIALRVFANVALPWAAEATRYAIVWMVFIGGSPAARKGAHISIDALTETLPARHGLRLVRATLLASAAGCAVLAWYGWQLVRQMMMFHQRSPSLEWPMWMVYLALPIGFALMALRFAQVAASPPSAADRAALMS</sequence>
<proteinExistence type="inferred from homology"/>
<comment type="subcellular location">
    <subcellularLocation>
        <location evidence="1 9">Cell inner membrane</location>
        <topology evidence="1 9">Multi-pass membrane protein</topology>
    </subcellularLocation>
</comment>
<evidence type="ECO:0000256" key="2">
    <source>
        <dbReference type="ARBA" id="ARBA00022448"/>
    </source>
</evidence>
<dbReference type="PANTHER" id="PTHR35011:SF2">
    <property type="entry name" value="2,3-DIKETO-L-GULONATE TRAP TRANSPORTER SMALL PERMEASE PROTEIN YIAM"/>
    <property type="match status" value="1"/>
</dbReference>
<evidence type="ECO:0000256" key="9">
    <source>
        <dbReference type="RuleBase" id="RU369079"/>
    </source>
</evidence>
<dbReference type="GO" id="GO:0005886">
    <property type="term" value="C:plasma membrane"/>
    <property type="evidence" value="ECO:0007669"/>
    <property type="project" value="UniProtKB-SubCell"/>
</dbReference>
<dbReference type="EMBL" id="CP047289">
    <property type="protein sequence ID" value="QUS36309.1"/>
    <property type="molecule type" value="Genomic_DNA"/>
</dbReference>
<dbReference type="Pfam" id="PF04290">
    <property type="entry name" value="DctQ"/>
    <property type="match status" value="1"/>
</dbReference>
<comment type="subunit">
    <text evidence="9">The complex comprises the extracytoplasmic solute receptor protein and the two transmembrane proteins.</text>
</comment>
<keyword evidence="7 9" id="KW-0472">Membrane</keyword>
<evidence type="ECO:0000256" key="4">
    <source>
        <dbReference type="ARBA" id="ARBA00022519"/>
    </source>
</evidence>
<dbReference type="PANTHER" id="PTHR35011">
    <property type="entry name" value="2,3-DIKETO-L-GULONATE TRAP TRANSPORTER SMALL PERMEASE PROTEIN YIAM"/>
    <property type="match status" value="1"/>
</dbReference>
<evidence type="ECO:0000256" key="6">
    <source>
        <dbReference type="ARBA" id="ARBA00022989"/>
    </source>
</evidence>
<dbReference type="Proteomes" id="UP000679284">
    <property type="component" value="Chromosome"/>
</dbReference>
<reference evidence="11" key="1">
    <citation type="submission" date="2020-01" db="EMBL/GenBank/DDBJ databases">
        <authorList>
            <person name="Yang Y."/>
            <person name="Kwon Y.M."/>
        </authorList>
    </citation>
    <scope>NUCLEOTIDE SEQUENCE</scope>
    <source>
        <strain evidence="11">PG104</strain>
    </source>
</reference>
<dbReference type="GO" id="GO:0015740">
    <property type="term" value="P:C4-dicarboxylate transport"/>
    <property type="evidence" value="ECO:0007669"/>
    <property type="project" value="TreeGrafter"/>
</dbReference>
<keyword evidence="6 9" id="KW-1133">Transmembrane helix</keyword>
<keyword evidence="2 9" id="KW-0813">Transport</keyword>
<feature type="transmembrane region" description="Helical" evidence="9">
    <location>
        <begin position="20"/>
        <end position="41"/>
    </location>
</feature>
<evidence type="ECO:0000256" key="7">
    <source>
        <dbReference type="ARBA" id="ARBA00023136"/>
    </source>
</evidence>
<accession>A0A8J8MTR0</accession>
<dbReference type="InterPro" id="IPR055348">
    <property type="entry name" value="DctQ"/>
</dbReference>
<evidence type="ECO:0000313" key="11">
    <source>
        <dbReference type="EMBL" id="QUS36309.1"/>
    </source>
</evidence>
<evidence type="ECO:0000256" key="8">
    <source>
        <dbReference type="ARBA" id="ARBA00038436"/>
    </source>
</evidence>
<evidence type="ECO:0000259" key="10">
    <source>
        <dbReference type="Pfam" id="PF04290"/>
    </source>
</evidence>